<dbReference type="InterPro" id="IPR022623">
    <property type="entry name" value="Glyco_trans_4"/>
</dbReference>
<feature type="domain" description="Glycosyl transferase family 1" evidence="3">
    <location>
        <begin position="210"/>
        <end position="385"/>
    </location>
</feature>
<sequence>MRILFLHPNFPAQFRHLATAFGSDPKNQVVFATKNERPEWVIPGVQKVVYTPSREPRAETHHYVRTLESAVLQGQAVYRVAEQLRSMGFVPDIIYGHSGWGPTLFMKEVFPDAPLMCYFEWFYHARGADADFDPSDPLTADDLCRIRVKNSPILQDLYTCDWGVSPTQWQRSQFPPEFQSKISVLHDGVDTNYFKPEPGAKLILPSYENRPPLDLSGVDEIVTYVARGMEPYRGFPQFIESLAYLLERRPNCHVVVVGSERVCYGKTLPDGKSYKQQMLEQVKLDLSRVHFVGSLPYGMYLKVIQASSAHIYLTRPFVLSWSMIESMSTGCLIVGSDTAPVREVIQDGVNGLLVDFFSPKEIANRVCEVLDHPTKMAHVRAKARETALERYDLQKLLPKHMQLMQDIASGNPPTQTPKENGKATSSKKKSSKGFALK</sequence>
<name>A0A1E5QEN6_9CYAN</name>
<dbReference type="CDD" id="cd03818">
    <property type="entry name" value="GT4_ExpC-like"/>
    <property type="match status" value="1"/>
</dbReference>
<dbReference type="Pfam" id="PF12000">
    <property type="entry name" value="Glyco_trans_4_3"/>
    <property type="match status" value="1"/>
</dbReference>
<dbReference type="Gene3D" id="3.40.50.2000">
    <property type="entry name" value="Glycogen Phosphorylase B"/>
    <property type="match status" value="1"/>
</dbReference>
<dbReference type="GO" id="GO:0016757">
    <property type="term" value="F:glycosyltransferase activity"/>
    <property type="evidence" value="ECO:0007669"/>
    <property type="project" value="InterPro"/>
</dbReference>
<evidence type="ECO:0000256" key="2">
    <source>
        <dbReference type="SAM" id="MobiDB-lite"/>
    </source>
</evidence>
<dbReference type="RefSeq" id="WP_069969196.1">
    <property type="nucleotide sequence ID" value="NZ_CM124774.1"/>
</dbReference>
<dbReference type="AlphaFoldDB" id="A0A1E5QEN6"/>
<feature type="domain" description="Glycosyl transferase family 4" evidence="4">
    <location>
        <begin position="26"/>
        <end position="194"/>
    </location>
</feature>
<accession>A0A1E5QEN6</accession>
<evidence type="ECO:0000256" key="1">
    <source>
        <dbReference type="ARBA" id="ARBA00022679"/>
    </source>
</evidence>
<proteinExistence type="predicted"/>
<evidence type="ECO:0000259" key="4">
    <source>
        <dbReference type="Pfam" id="PF12000"/>
    </source>
</evidence>
<keyword evidence="1 5" id="KW-0808">Transferase</keyword>
<dbReference type="OrthoDB" id="5416057at2"/>
<dbReference type="Pfam" id="PF00534">
    <property type="entry name" value="Glycos_transf_1"/>
    <property type="match status" value="1"/>
</dbReference>
<dbReference type="InterPro" id="IPR001296">
    <property type="entry name" value="Glyco_trans_1"/>
</dbReference>
<dbReference type="GO" id="GO:0009103">
    <property type="term" value="P:lipopolysaccharide biosynthetic process"/>
    <property type="evidence" value="ECO:0007669"/>
    <property type="project" value="TreeGrafter"/>
</dbReference>
<evidence type="ECO:0000259" key="3">
    <source>
        <dbReference type="Pfam" id="PF00534"/>
    </source>
</evidence>
<feature type="region of interest" description="Disordered" evidence="2">
    <location>
        <begin position="406"/>
        <end position="437"/>
    </location>
</feature>
<dbReference type="EMBL" id="MJGC01000099">
    <property type="protein sequence ID" value="OEJ73054.1"/>
    <property type="molecule type" value="Genomic_DNA"/>
</dbReference>
<organism evidence="5">
    <name type="scientific">Desertifilum tharense IPPAS B-1220</name>
    <dbReference type="NCBI Taxonomy" id="1781255"/>
    <lineage>
        <taxon>Bacteria</taxon>
        <taxon>Bacillati</taxon>
        <taxon>Cyanobacteriota</taxon>
        <taxon>Cyanophyceae</taxon>
        <taxon>Desertifilales</taxon>
        <taxon>Desertifilaceae</taxon>
        <taxon>Desertifilum</taxon>
    </lineage>
</organism>
<reference evidence="5" key="1">
    <citation type="submission" date="2016-09" db="EMBL/GenBank/DDBJ databases">
        <title>Draft genome of thermotolerant cyanobacterium Desertifilum sp. strain IPPAS B-1220.</title>
        <authorList>
            <person name="Sinetova M.A."/>
            <person name="Bolakhan K."/>
            <person name="Zayadan B.K."/>
            <person name="Mironov K.S."/>
            <person name="Ustinova V."/>
            <person name="Kupriyanova E.V."/>
            <person name="Sidorov R.A."/>
            <person name="Skrypnik A.N."/>
            <person name="Gogoleva N.E."/>
            <person name="Gogolev Y.V."/>
            <person name="Los D.A."/>
        </authorList>
    </citation>
    <scope>NUCLEOTIDE SEQUENCE [LARGE SCALE GENOMIC DNA]</scope>
    <source>
        <strain evidence="5">IPPAS B-1220</strain>
    </source>
</reference>
<comment type="caution">
    <text evidence="5">The sequence shown here is derived from an EMBL/GenBank/DDBJ whole genome shotgun (WGS) entry which is preliminary data.</text>
</comment>
<protein>
    <submittedName>
        <fullName evidence="5">Glycosyl transferase family 1</fullName>
    </submittedName>
</protein>
<dbReference type="PANTHER" id="PTHR46401">
    <property type="entry name" value="GLYCOSYLTRANSFERASE WBBK-RELATED"/>
    <property type="match status" value="1"/>
</dbReference>
<feature type="compositionally biased region" description="Polar residues" evidence="2">
    <location>
        <begin position="411"/>
        <end position="424"/>
    </location>
</feature>
<dbReference type="STRING" id="1781255.BH720_21100"/>
<dbReference type="PANTHER" id="PTHR46401:SF2">
    <property type="entry name" value="GLYCOSYLTRANSFERASE WBBK-RELATED"/>
    <property type="match status" value="1"/>
</dbReference>
<dbReference type="SUPFAM" id="SSF53756">
    <property type="entry name" value="UDP-Glycosyltransferase/glycogen phosphorylase"/>
    <property type="match status" value="1"/>
</dbReference>
<gene>
    <name evidence="5" type="ORF">BH720_21100</name>
</gene>
<evidence type="ECO:0000313" key="5">
    <source>
        <dbReference type="EMBL" id="OEJ73054.1"/>
    </source>
</evidence>